<dbReference type="Proteomes" id="UP001143372">
    <property type="component" value="Unassembled WGS sequence"/>
</dbReference>
<dbReference type="GO" id="GO:0003700">
    <property type="term" value="F:DNA-binding transcription factor activity"/>
    <property type="evidence" value="ECO:0007669"/>
    <property type="project" value="TreeGrafter"/>
</dbReference>
<dbReference type="PROSITE" id="PS50977">
    <property type="entry name" value="HTH_TETR_2"/>
    <property type="match status" value="1"/>
</dbReference>
<dbReference type="Gene3D" id="1.10.357.10">
    <property type="entry name" value="Tetracycline Repressor, domain 2"/>
    <property type="match status" value="1"/>
</dbReference>
<evidence type="ECO:0000256" key="2">
    <source>
        <dbReference type="ARBA" id="ARBA00023125"/>
    </source>
</evidence>
<reference evidence="7" key="2">
    <citation type="submission" date="2023-01" db="EMBL/GenBank/DDBJ databases">
        <authorList>
            <person name="Sun Q."/>
            <person name="Evtushenko L."/>
        </authorList>
    </citation>
    <scope>NUCLEOTIDE SEQUENCE</scope>
    <source>
        <strain evidence="7">VKM B-2347</strain>
    </source>
</reference>
<dbReference type="GO" id="GO:0000976">
    <property type="term" value="F:transcription cis-regulatory region binding"/>
    <property type="evidence" value="ECO:0007669"/>
    <property type="project" value="TreeGrafter"/>
</dbReference>
<dbReference type="AlphaFoldDB" id="A0A9W6J4C0"/>
<evidence type="ECO:0000256" key="1">
    <source>
        <dbReference type="ARBA" id="ARBA00023015"/>
    </source>
</evidence>
<accession>A0A9W6J4C0</accession>
<feature type="compositionally biased region" description="Basic and acidic residues" evidence="5">
    <location>
        <begin position="1"/>
        <end position="14"/>
    </location>
</feature>
<protein>
    <submittedName>
        <fullName evidence="7">Transcriptional regulator, TetR family protein</fullName>
    </submittedName>
</protein>
<evidence type="ECO:0000313" key="7">
    <source>
        <dbReference type="EMBL" id="GLK69038.1"/>
    </source>
</evidence>
<dbReference type="EMBL" id="BSFI01000019">
    <property type="protein sequence ID" value="GLK69038.1"/>
    <property type="molecule type" value="Genomic_DNA"/>
</dbReference>
<feature type="region of interest" description="Disordered" evidence="5">
    <location>
        <begin position="1"/>
        <end position="32"/>
    </location>
</feature>
<keyword evidence="8" id="KW-1185">Reference proteome</keyword>
<dbReference type="PANTHER" id="PTHR30055:SF234">
    <property type="entry name" value="HTH-TYPE TRANSCRIPTIONAL REGULATOR BETI"/>
    <property type="match status" value="1"/>
</dbReference>
<evidence type="ECO:0000256" key="3">
    <source>
        <dbReference type="ARBA" id="ARBA00023163"/>
    </source>
</evidence>
<dbReference type="PRINTS" id="PR00455">
    <property type="entry name" value="HTHTETR"/>
</dbReference>
<dbReference type="Pfam" id="PF00440">
    <property type="entry name" value="TetR_N"/>
    <property type="match status" value="1"/>
</dbReference>
<sequence>MAAKKEHLAVEKDSPASATVAGGVTGRRAGRKARETRERLIEGALLALCEDGVIGTTTRKIADKADVRLGTLHYHFETKDALLLAVLDTLGSKLAQTLRRGVAGSRDLDECIERALLTDWAFAEENMAIQIVQYELTLYALRTEGAPWMAKRQYRDYVRAHVDIFGVHAPNDRPSTTESVHKLSQLVMAGIDGIILQELADPNLARSRMAVRGLIGAMQALARSLSLISG</sequence>
<gene>
    <name evidence="7" type="ORF">GCM10008179_26760</name>
</gene>
<organism evidence="7 8">
    <name type="scientific">Hansschlegelia plantiphila</name>
    <dbReference type="NCBI Taxonomy" id="374655"/>
    <lineage>
        <taxon>Bacteria</taxon>
        <taxon>Pseudomonadati</taxon>
        <taxon>Pseudomonadota</taxon>
        <taxon>Alphaproteobacteria</taxon>
        <taxon>Hyphomicrobiales</taxon>
        <taxon>Methylopilaceae</taxon>
        <taxon>Hansschlegelia</taxon>
    </lineage>
</organism>
<reference evidence="7" key="1">
    <citation type="journal article" date="2014" name="Int. J. Syst. Evol. Microbiol.">
        <title>Complete genome sequence of Corynebacterium casei LMG S-19264T (=DSM 44701T), isolated from a smear-ripened cheese.</title>
        <authorList>
            <consortium name="US DOE Joint Genome Institute (JGI-PGF)"/>
            <person name="Walter F."/>
            <person name="Albersmeier A."/>
            <person name="Kalinowski J."/>
            <person name="Ruckert C."/>
        </authorList>
    </citation>
    <scope>NUCLEOTIDE SEQUENCE</scope>
    <source>
        <strain evidence="7">VKM B-2347</strain>
    </source>
</reference>
<dbReference type="RefSeq" id="WP_271169276.1">
    <property type="nucleotide sequence ID" value="NZ_BSFI01000019.1"/>
</dbReference>
<dbReference type="PANTHER" id="PTHR30055">
    <property type="entry name" value="HTH-TYPE TRANSCRIPTIONAL REGULATOR RUTR"/>
    <property type="match status" value="1"/>
</dbReference>
<name>A0A9W6J4C0_9HYPH</name>
<evidence type="ECO:0000313" key="8">
    <source>
        <dbReference type="Proteomes" id="UP001143372"/>
    </source>
</evidence>
<dbReference type="InterPro" id="IPR050109">
    <property type="entry name" value="HTH-type_TetR-like_transc_reg"/>
</dbReference>
<keyword evidence="1" id="KW-0805">Transcription regulation</keyword>
<keyword evidence="2 4" id="KW-0238">DNA-binding</keyword>
<keyword evidence="3" id="KW-0804">Transcription</keyword>
<feature type="domain" description="HTH tetR-type" evidence="6">
    <location>
        <begin position="34"/>
        <end position="94"/>
    </location>
</feature>
<evidence type="ECO:0000256" key="5">
    <source>
        <dbReference type="SAM" id="MobiDB-lite"/>
    </source>
</evidence>
<dbReference type="SUPFAM" id="SSF46689">
    <property type="entry name" value="Homeodomain-like"/>
    <property type="match status" value="1"/>
</dbReference>
<evidence type="ECO:0000259" key="6">
    <source>
        <dbReference type="PROSITE" id="PS50977"/>
    </source>
</evidence>
<evidence type="ECO:0000256" key="4">
    <source>
        <dbReference type="PROSITE-ProRule" id="PRU00335"/>
    </source>
</evidence>
<dbReference type="InterPro" id="IPR009057">
    <property type="entry name" value="Homeodomain-like_sf"/>
</dbReference>
<feature type="DNA-binding region" description="H-T-H motif" evidence="4">
    <location>
        <begin position="57"/>
        <end position="76"/>
    </location>
</feature>
<comment type="caution">
    <text evidence="7">The sequence shown here is derived from an EMBL/GenBank/DDBJ whole genome shotgun (WGS) entry which is preliminary data.</text>
</comment>
<proteinExistence type="predicted"/>
<dbReference type="InterPro" id="IPR001647">
    <property type="entry name" value="HTH_TetR"/>
</dbReference>